<dbReference type="EMBL" id="LR796738">
    <property type="protein sequence ID" value="CAB4162083.1"/>
    <property type="molecule type" value="Genomic_DNA"/>
</dbReference>
<sequence>MDTSILTPIAEHDGVLIHEDTTGVVYFLDGSGQFHCRNLRLSKRSRLEWIKRDIDAYRSRGWV</sequence>
<name>A0A6J5NSZ4_9CAUD</name>
<organism evidence="1">
    <name type="scientific">uncultured Caudovirales phage</name>
    <dbReference type="NCBI Taxonomy" id="2100421"/>
    <lineage>
        <taxon>Viruses</taxon>
        <taxon>Duplodnaviria</taxon>
        <taxon>Heunggongvirae</taxon>
        <taxon>Uroviricota</taxon>
        <taxon>Caudoviricetes</taxon>
        <taxon>Peduoviridae</taxon>
        <taxon>Maltschvirus</taxon>
        <taxon>Maltschvirus maltsch</taxon>
    </lineage>
</organism>
<reference evidence="1" key="1">
    <citation type="submission" date="2020-04" db="EMBL/GenBank/DDBJ databases">
        <authorList>
            <person name="Chiriac C."/>
            <person name="Salcher M."/>
            <person name="Ghai R."/>
            <person name="Kavagutti S V."/>
        </authorList>
    </citation>
    <scope>NUCLEOTIDE SEQUENCE</scope>
</reference>
<proteinExistence type="predicted"/>
<gene>
    <name evidence="1" type="ORF">UFOVP783_16</name>
</gene>
<accession>A0A6J5NSZ4</accession>
<evidence type="ECO:0000313" key="1">
    <source>
        <dbReference type="EMBL" id="CAB4162083.1"/>
    </source>
</evidence>
<protein>
    <submittedName>
        <fullName evidence="1">Uncharacterized protein</fullName>
    </submittedName>
</protein>